<evidence type="ECO:0000256" key="11">
    <source>
        <dbReference type="ARBA" id="ARBA00041746"/>
    </source>
</evidence>
<evidence type="ECO:0000313" key="16">
    <source>
        <dbReference type="Proteomes" id="UP001208570"/>
    </source>
</evidence>
<dbReference type="Gene3D" id="3.40.640.10">
    <property type="entry name" value="Type I PLP-dependent aspartate aminotransferase-like (Major domain)"/>
    <property type="match status" value="1"/>
</dbReference>
<dbReference type="GO" id="GO:0004069">
    <property type="term" value="F:L-aspartate:2-oxoglutarate aminotransferase activity"/>
    <property type="evidence" value="ECO:0007669"/>
    <property type="project" value="UniProtKB-EC"/>
</dbReference>
<protein>
    <recommendedName>
        <fullName evidence="9">Aspartate aminotransferase, mitochondrial</fullName>
        <ecNumber evidence="4">2.6.1.1</ecNumber>
    </recommendedName>
    <alternativeName>
        <fullName evidence="10">Kynurenine aminotransferase 4</fullName>
    </alternativeName>
    <alternativeName>
        <fullName evidence="13">Kynurenine aminotransferase IV</fullName>
    </alternativeName>
    <alternativeName>
        <fullName evidence="12">Kynurenine--oxoglutarate transaminase 4</fullName>
    </alternativeName>
    <alternativeName>
        <fullName evidence="11">Kynurenine--oxoglutarate transaminase IV</fullName>
    </alternativeName>
    <alternativeName>
        <fullName evidence="8">Transaminase A</fullName>
    </alternativeName>
</protein>
<evidence type="ECO:0000256" key="9">
    <source>
        <dbReference type="ARBA" id="ARBA00040891"/>
    </source>
</evidence>
<dbReference type="FunFam" id="3.90.1150.10:FF:000160">
    <property type="entry name" value="Similar to aspartate aminotransferase"/>
    <property type="match status" value="1"/>
</dbReference>
<comment type="subunit">
    <text evidence="3">Homodimer.</text>
</comment>
<name>A0AAD9K0E7_9ANNE</name>
<dbReference type="EC" id="2.6.1.1" evidence="4"/>
<sequence length="420" mass="46238">MALTNSARVLHGLSLKNACFQLGVIPNRTNSWWSNVEMGPPDPILGVTEAFKRDTNPKKINLGVGAYRDDKGKPFILPSVTEAKKKMAAANLDHEYAPIGGIGDFCTLAAKLAFGENSSVIKDKLNVTVQGISGTGSLRIGGAFLSKWFLPSKTVYLPSPSWGNHTPVFKHSGLDVKSYKYYDPSTCGFDAKGAMDDISKIPEGSIILLHACAHNPTGVDPKPEQWKELSNLIKRKNLFPFFDMAYQGFASGDVNRDAFALRQFVQDGERAGAFSLVCADDDEVKRVMSQIKILIRPMYSNPPINGARIVNTILSDAALSKQWLTDVKVMADRIISMRTKLRDNLAKEGSTNNWQHITDQIGMFCYTGLKPDQASTVIRNVERLTKEFSIYLTKDGRISMAGVTSGNVEYLAHAMHQVSK</sequence>
<gene>
    <name evidence="15" type="ORF">LSH36_101g02038</name>
</gene>
<dbReference type="InterPro" id="IPR004839">
    <property type="entry name" value="Aminotransferase_I/II_large"/>
</dbReference>
<comment type="cofactor">
    <cofactor evidence="1">
        <name>pyridoxal 5'-phosphate</name>
        <dbReference type="ChEBI" id="CHEBI:597326"/>
    </cofactor>
</comment>
<keyword evidence="16" id="KW-1185">Reference proteome</keyword>
<dbReference type="Pfam" id="PF00155">
    <property type="entry name" value="Aminotran_1_2"/>
    <property type="match status" value="1"/>
</dbReference>
<feature type="domain" description="Aminotransferase class I/classII large" evidence="14">
    <location>
        <begin position="58"/>
        <end position="414"/>
    </location>
</feature>
<comment type="similarity">
    <text evidence="2">Belongs to the class-I pyridoxal-phosphate-dependent aminotransferase family.</text>
</comment>
<dbReference type="GO" id="GO:0006533">
    <property type="term" value="P:L-aspartate catabolic process"/>
    <property type="evidence" value="ECO:0007669"/>
    <property type="project" value="TreeGrafter"/>
</dbReference>
<evidence type="ECO:0000256" key="5">
    <source>
        <dbReference type="ARBA" id="ARBA00022576"/>
    </source>
</evidence>
<evidence type="ECO:0000256" key="4">
    <source>
        <dbReference type="ARBA" id="ARBA00012753"/>
    </source>
</evidence>
<keyword evidence="7" id="KW-0663">Pyridoxal phosphate</keyword>
<reference evidence="15" key="1">
    <citation type="journal article" date="2023" name="Mol. Biol. Evol.">
        <title>Third-Generation Sequencing Reveals the Adaptive Role of the Epigenome in Three Deep-Sea Polychaetes.</title>
        <authorList>
            <person name="Perez M."/>
            <person name="Aroh O."/>
            <person name="Sun Y."/>
            <person name="Lan Y."/>
            <person name="Juniper S.K."/>
            <person name="Young C.R."/>
            <person name="Angers B."/>
            <person name="Qian P.Y."/>
        </authorList>
    </citation>
    <scope>NUCLEOTIDE SEQUENCE</scope>
    <source>
        <strain evidence="15">P08H-3</strain>
    </source>
</reference>
<dbReference type="PANTHER" id="PTHR11879">
    <property type="entry name" value="ASPARTATE AMINOTRANSFERASE"/>
    <property type="match status" value="1"/>
</dbReference>
<keyword evidence="6" id="KW-0808">Transferase</keyword>
<dbReference type="InterPro" id="IPR015424">
    <property type="entry name" value="PyrdxlP-dep_Trfase"/>
</dbReference>
<evidence type="ECO:0000256" key="13">
    <source>
        <dbReference type="ARBA" id="ARBA00042891"/>
    </source>
</evidence>
<dbReference type="Proteomes" id="UP001208570">
    <property type="component" value="Unassembled WGS sequence"/>
</dbReference>
<dbReference type="CDD" id="cd00609">
    <property type="entry name" value="AAT_like"/>
    <property type="match status" value="1"/>
</dbReference>
<evidence type="ECO:0000256" key="2">
    <source>
        <dbReference type="ARBA" id="ARBA00007441"/>
    </source>
</evidence>
<evidence type="ECO:0000256" key="8">
    <source>
        <dbReference type="ARBA" id="ARBA00030923"/>
    </source>
</evidence>
<keyword evidence="5" id="KW-0032">Aminotransferase</keyword>
<evidence type="ECO:0000313" key="15">
    <source>
        <dbReference type="EMBL" id="KAK2162246.1"/>
    </source>
</evidence>
<evidence type="ECO:0000256" key="10">
    <source>
        <dbReference type="ARBA" id="ARBA00041257"/>
    </source>
</evidence>
<evidence type="ECO:0000256" key="6">
    <source>
        <dbReference type="ARBA" id="ARBA00022679"/>
    </source>
</evidence>
<comment type="caution">
    <text evidence="15">The sequence shown here is derived from an EMBL/GenBank/DDBJ whole genome shotgun (WGS) entry which is preliminary data.</text>
</comment>
<dbReference type="FunFam" id="3.90.1150.10:FF:000001">
    <property type="entry name" value="Aspartate aminotransferase"/>
    <property type="match status" value="1"/>
</dbReference>
<dbReference type="GO" id="GO:0005739">
    <property type="term" value="C:mitochondrion"/>
    <property type="evidence" value="ECO:0007669"/>
    <property type="project" value="TreeGrafter"/>
</dbReference>
<evidence type="ECO:0000256" key="3">
    <source>
        <dbReference type="ARBA" id="ARBA00011738"/>
    </source>
</evidence>
<dbReference type="EMBL" id="JAODUP010000101">
    <property type="protein sequence ID" value="KAK2162246.1"/>
    <property type="molecule type" value="Genomic_DNA"/>
</dbReference>
<dbReference type="Gene3D" id="3.90.1150.10">
    <property type="entry name" value="Aspartate Aminotransferase, domain 1"/>
    <property type="match status" value="1"/>
</dbReference>
<dbReference type="AlphaFoldDB" id="A0AAD9K0E7"/>
<dbReference type="InterPro" id="IPR000796">
    <property type="entry name" value="Asp_trans"/>
</dbReference>
<accession>A0AAD9K0E7</accession>
<evidence type="ECO:0000256" key="12">
    <source>
        <dbReference type="ARBA" id="ARBA00042867"/>
    </source>
</evidence>
<dbReference type="GO" id="GO:0030170">
    <property type="term" value="F:pyridoxal phosphate binding"/>
    <property type="evidence" value="ECO:0007669"/>
    <property type="project" value="InterPro"/>
</dbReference>
<dbReference type="PRINTS" id="PR00799">
    <property type="entry name" value="TRANSAMINASE"/>
</dbReference>
<organism evidence="15 16">
    <name type="scientific">Paralvinella palmiformis</name>
    <dbReference type="NCBI Taxonomy" id="53620"/>
    <lineage>
        <taxon>Eukaryota</taxon>
        <taxon>Metazoa</taxon>
        <taxon>Spiralia</taxon>
        <taxon>Lophotrochozoa</taxon>
        <taxon>Annelida</taxon>
        <taxon>Polychaeta</taxon>
        <taxon>Sedentaria</taxon>
        <taxon>Canalipalpata</taxon>
        <taxon>Terebellida</taxon>
        <taxon>Terebelliformia</taxon>
        <taxon>Alvinellidae</taxon>
        <taxon>Paralvinella</taxon>
    </lineage>
</organism>
<evidence type="ECO:0000259" key="14">
    <source>
        <dbReference type="Pfam" id="PF00155"/>
    </source>
</evidence>
<dbReference type="SUPFAM" id="SSF53383">
    <property type="entry name" value="PLP-dependent transferases"/>
    <property type="match status" value="1"/>
</dbReference>
<dbReference type="PANTHER" id="PTHR11879:SF22">
    <property type="entry name" value="ASPARTATE AMINOTRANSFERASE, MITOCHONDRIAL"/>
    <property type="match status" value="1"/>
</dbReference>
<evidence type="ECO:0000256" key="7">
    <source>
        <dbReference type="ARBA" id="ARBA00022898"/>
    </source>
</evidence>
<dbReference type="InterPro" id="IPR015422">
    <property type="entry name" value="PyrdxlP-dep_Trfase_small"/>
</dbReference>
<proteinExistence type="inferred from homology"/>
<evidence type="ECO:0000256" key="1">
    <source>
        <dbReference type="ARBA" id="ARBA00001933"/>
    </source>
</evidence>
<dbReference type="InterPro" id="IPR015421">
    <property type="entry name" value="PyrdxlP-dep_Trfase_major"/>
</dbReference>